<evidence type="ECO:0000256" key="1">
    <source>
        <dbReference type="ARBA" id="ARBA00004177"/>
    </source>
</evidence>
<evidence type="ECO:0000256" key="3">
    <source>
        <dbReference type="ARBA" id="ARBA00022753"/>
    </source>
</evidence>
<evidence type="ECO:0000256" key="5">
    <source>
        <dbReference type="PROSITE-ProRule" id="PRU00645"/>
    </source>
</evidence>
<keyword evidence="6" id="KW-0472">Membrane</keyword>
<feature type="domain" description="VPS28 N-terminal" evidence="7">
    <location>
        <begin position="1"/>
        <end position="49"/>
    </location>
</feature>
<evidence type="ECO:0000313" key="9">
    <source>
        <dbReference type="Proteomes" id="UP000054018"/>
    </source>
</evidence>
<dbReference type="SUPFAM" id="SSF140111">
    <property type="entry name" value="Endosomal sorting complex assembly domain"/>
    <property type="match status" value="1"/>
</dbReference>
<feature type="non-terminal residue" evidence="8">
    <location>
        <position position="1"/>
    </location>
</feature>
<comment type="subcellular location">
    <subcellularLocation>
        <location evidence="1">Endosome</location>
    </subcellularLocation>
</comment>
<keyword evidence="4 5" id="KW-0653">Protein transport</keyword>
<keyword evidence="6" id="KW-1133">Transmembrane helix</keyword>
<evidence type="ECO:0000313" key="8">
    <source>
        <dbReference type="EMBL" id="KIK21201.1"/>
    </source>
</evidence>
<accession>A0A0C9YWM1</accession>
<dbReference type="EMBL" id="KN833754">
    <property type="protein sequence ID" value="KIK21201.1"/>
    <property type="molecule type" value="Genomic_DNA"/>
</dbReference>
<dbReference type="InterPro" id="IPR017898">
    <property type="entry name" value="VPS28_N"/>
</dbReference>
<dbReference type="GO" id="GO:0005768">
    <property type="term" value="C:endosome"/>
    <property type="evidence" value="ECO:0007669"/>
    <property type="project" value="UniProtKB-SubCell"/>
</dbReference>
<comment type="similarity">
    <text evidence="5">Belongs to the VPS28 family.</text>
</comment>
<dbReference type="InterPro" id="IPR037202">
    <property type="entry name" value="ESCRT_assembly_dom"/>
</dbReference>
<dbReference type="PROSITE" id="PS51313">
    <property type="entry name" value="VPS28_N"/>
    <property type="match status" value="1"/>
</dbReference>
<dbReference type="AlphaFoldDB" id="A0A0C9YWM1"/>
<dbReference type="GO" id="GO:0006886">
    <property type="term" value="P:intracellular protein transport"/>
    <property type="evidence" value="ECO:0007669"/>
    <property type="project" value="UniProtKB-ARBA"/>
</dbReference>
<keyword evidence="2 5" id="KW-0813">Transport</keyword>
<dbReference type="HOGENOM" id="CLU_3147276_0_0_1"/>
<sequence length="49" mass="5427">QNEANTLLVILFGIVVALDFLERACVRDSITAAEWVGVLRRSCILSYTS</sequence>
<protein>
    <recommendedName>
        <fullName evidence="7">VPS28 N-terminal domain-containing protein</fullName>
    </recommendedName>
</protein>
<evidence type="ECO:0000256" key="6">
    <source>
        <dbReference type="SAM" id="Phobius"/>
    </source>
</evidence>
<proteinExistence type="inferred from homology"/>
<name>A0A0C9YWM1_9AGAM</name>
<reference evidence="9" key="2">
    <citation type="submission" date="2015-01" db="EMBL/GenBank/DDBJ databases">
        <title>Evolutionary Origins and Diversification of the Mycorrhizal Mutualists.</title>
        <authorList>
            <consortium name="DOE Joint Genome Institute"/>
            <consortium name="Mycorrhizal Genomics Consortium"/>
            <person name="Kohler A."/>
            <person name="Kuo A."/>
            <person name="Nagy L.G."/>
            <person name="Floudas D."/>
            <person name="Copeland A."/>
            <person name="Barry K.W."/>
            <person name="Cichocki N."/>
            <person name="Veneault-Fourrey C."/>
            <person name="LaButti K."/>
            <person name="Lindquist E.A."/>
            <person name="Lipzen A."/>
            <person name="Lundell T."/>
            <person name="Morin E."/>
            <person name="Murat C."/>
            <person name="Riley R."/>
            <person name="Ohm R."/>
            <person name="Sun H."/>
            <person name="Tunlid A."/>
            <person name="Henrissat B."/>
            <person name="Grigoriev I.V."/>
            <person name="Hibbett D.S."/>
            <person name="Martin F."/>
        </authorList>
    </citation>
    <scope>NUCLEOTIDE SEQUENCE [LARGE SCALE GENOMIC DNA]</scope>
    <source>
        <strain evidence="9">441</strain>
    </source>
</reference>
<dbReference type="GO" id="GO:0043162">
    <property type="term" value="P:ubiquitin-dependent protein catabolic process via the multivesicular body sorting pathway"/>
    <property type="evidence" value="ECO:0007669"/>
    <property type="project" value="UniProtKB-ARBA"/>
</dbReference>
<evidence type="ECO:0000259" key="7">
    <source>
        <dbReference type="PROSITE" id="PS51313"/>
    </source>
</evidence>
<keyword evidence="6" id="KW-0812">Transmembrane</keyword>
<dbReference type="Proteomes" id="UP000054018">
    <property type="component" value="Unassembled WGS sequence"/>
</dbReference>
<reference evidence="8 9" key="1">
    <citation type="submission" date="2014-04" db="EMBL/GenBank/DDBJ databases">
        <authorList>
            <consortium name="DOE Joint Genome Institute"/>
            <person name="Kuo A."/>
            <person name="Kohler A."/>
            <person name="Costa M.D."/>
            <person name="Nagy L.G."/>
            <person name="Floudas D."/>
            <person name="Copeland A."/>
            <person name="Barry K.W."/>
            <person name="Cichocki N."/>
            <person name="Veneault-Fourrey C."/>
            <person name="LaButti K."/>
            <person name="Lindquist E.A."/>
            <person name="Lipzen A."/>
            <person name="Lundell T."/>
            <person name="Morin E."/>
            <person name="Murat C."/>
            <person name="Sun H."/>
            <person name="Tunlid A."/>
            <person name="Henrissat B."/>
            <person name="Grigoriev I.V."/>
            <person name="Hibbett D.S."/>
            <person name="Martin F."/>
            <person name="Nordberg H.P."/>
            <person name="Cantor M.N."/>
            <person name="Hua S.X."/>
        </authorList>
    </citation>
    <scope>NUCLEOTIDE SEQUENCE [LARGE SCALE GENOMIC DNA]</scope>
    <source>
        <strain evidence="8 9">441</strain>
    </source>
</reference>
<organism evidence="8 9">
    <name type="scientific">Pisolithus microcarpus 441</name>
    <dbReference type="NCBI Taxonomy" id="765257"/>
    <lineage>
        <taxon>Eukaryota</taxon>
        <taxon>Fungi</taxon>
        <taxon>Dikarya</taxon>
        <taxon>Basidiomycota</taxon>
        <taxon>Agaricomycotina</taxon>
        <taxon>Agaricomycetes</taxon>
        <taxon>Agaricomycetidae</taxon>
        <taxon>Boletales</taxon>
        <taxon>Sclerodermatineae</taxon>
        <taxon>Pisolithaceae</taxon>
        <taxon>Pisolithus</taxon>
    </lineage>
</organism>
<gene>
    <name evidence="8" type="ORF">PISMIDRAFT_104517</name>
</gene>
<feature type="transmembrane region" description="Helical" evidence="6">
    <location>
        <begin position="6"/>
        <end position="21"/>
    </location>
</feature>
<keyword evidence="9" id="KW-1185">Reference proteome</keyword>
<evidence type="ECO:0000256" key="4">
    <source>
        <dbReference type="ARBA" id="ARBA00022927"/>
    </source>
</evidence>
<keyword evidence="3" id="KW-0967">Endosome</keyword>
<dbReference type="GO" id="GO:0072666">
    <property type="term" value="P:establishment of protein localization to vacuole"/>
    <property type="evidence" value="ECO:0007669"/>
    <property type="project" value="UniProtKB-ARBA"/>
</dbReference>
<evidence type="ECO:0000256" key="2">
    <source>
        <dbReference type="ARBA" id="ARBA00022448"/>
    </source>
</evidence>
<dbReference type="OrthoDB" id="2671at2759"/>